<dbReference type="Proteomes" id="UP000294668">
    <property type="component" value="Unassembled WGS sequence"/>
</dbReference>
<dbReference type="RefSeq" id="WP_057963005.1">
    <property type="nucleotide sequence ID" value="NZ_BAAAXO010000016.1"/>
</dbReference>
<dbReference type="PANTHER" id="PTHR37038">
    <property type="entry name" value="TRANSCRIPTIONAL REGULATOR-RELATED"/>
    <property type="match status" value="1"/>
</dbReference>
<evidence type="ECO:0000313" key="5">
    <source>
        <dbReference type="Proteomes" id="UP000294668"/>
    </source>
</evidence>
<evidence type="ECO:0000313" key="4">
    <source>
        <dbReference type="Proteomes" id="UP000214739"/>
    </source>
</evidence>
<sequence>MKTIGQTVKMIRQIKGFTQSEVYSGVMSRSFAHRFENGENDISAAKLFKILDNLSISPNEFRFIQNDYQEPAATSLRRRLLRAYNGHDLQTMGRIIDETKKRSNLSYKSVAAMGQILVVTYYSKTFTVTPAMKNLWDTLFASKTWTLEEIRKAQILLPIAVSRHQEKLIPEIVERFENNCQKYLGAVDDPFHIADELMDLYLSLFQIDLNLAQYHSAKEILTKVSRLNTLDLSWAGRLQQQLITAIWELYFGGEKKGLTLIAKLVAVENLYSPPVDHNLLAIINVRKRLAQQYRKANHTD</sequence>
<dbReference type="InterPro" id="IPR001387">
    <property type="entry name" value="Cro/C1-type_HTH"/>
</dbReference>
<dbReference type="InterPro" id="IPR010982">
    <property type="entry name" value="Lambda_DNA-bd_dom_sf"/>
</dbReference>
<reference evidence="3" key="3">
    <citation type="submission" date="2019-02" db="EMBL/GenBank/DDBJ databases">
        <authorList>
            <person name="Buron G."/>
            <person name="Chaylann A."/>
            <person name="Dolejs I."/>
            <person name="Forster J."/>
            <person name="Miks M.H."/>
        </authorList>
    </citation>
    <scope>NUCLEOTIDE SEQUENCE</scope>
    <source>
        <strain evidence="3">DSM 10551</strain>
    </source>
</reference>
<dbReference type="GO" id="GO:0003677">
    <property type="term" value="F:DNA binding"/>
    <property type="evidence" value="ECO:0007669"/>
    <property type="project" value="InterPro"/>
</dbReference>
<dbReference type="InterPro" id="IPR053163">
    <property type="entry name" value="HTH-type_regulator_Rgg"/>
</dbReference>
<dbReference type="SMART" id="SM00530">
    <property type="entry name" value="HTH_XRE"/>
    <property type="match status" value="1"/>
</dbReference>
<dbReference type="AlphaFoldDB" id="A0A224VCN1"/>
<dbReference type="OrthoDB" id="34624at2"/>
<dbReference type="Gene3D" id="1.25.40.10">
    <property type="entry name" value="Tetratricopeptide repeat domain"/>
    <property type="match status" value="1"/>
</dbReference>
<reference evidence="2 4" key="1">
    <citation type="journal article" date="2017" name="Biosci Microbiota Food Health">
        <title>Genomic characterization reconfirms the taxonomic status of Lactobacillus parakefiri.</title>
        <authorList>
            <person name="Tanizawa Y."/>
            <person name="Kobayashi H."/>
            <person name="Kaminuma E."/>
            <person name="Sakamoto M."/>
            <person name="Ohkuma M."/>
            <person name="Nakamura Y."/>
            <person name="Arita M."/>
            <person name="Tohno M."/>
        </authorList>
    </citation>
    <scope>NUCLEOTIDE SEQUENCE [LARGE SCALE GENOMIC DNA]</scope>
    <source>
        <strain evidence="2 4">JCM 8573</strain>
    </source>
</reference>
<protein>
    <submittedName>
        <fullName evidence="2">Transcription regulator</fullName>
    </submittedName>
</protein>
<organism evidence="2 4">
    <name type="scientific">Lentilactobacillus parakefiri</name>
    <dbReference type="NCBI Taxonomy" id="152332"/>
    <lineage>
        <taxon>Bacteria</taxon>
        <taxon>Bacillati</taxon>
        <taxon>Bacillota</taxon>
        <taxon>Bacilli</taxon>
        <taxon>Lactobacillales</taxon>
        <taxon>Lactobacillaceae</taxon>
        <taxon>Lentilactobacillus</taxon>
    </lineage>
</organism>
<evidence type="ECO:0000313" key="3">
    <source>
        <dbReference type="EMBL" id="TDG91487.1"/>
    </source>
</evidence>
<feature type="domain" description="HTH cro/C1-type" evidence="1">
    <location>
        <begin position="8"/>
        <end position="61"/>
    </location>
</feature>
<comment type="caution">
    <text evidence="2">The sequence shown here is derived from an EMBL/GenBank/DDBJ whole genome shotgun (WGS) entry which is preliminary data.</text>
</comment>
<dbReference type="CDD" id="cd00093">
    <property type="entry name" value="HTH_XRE"/>
    <property type="match status" value="1"/>
</dbReference>
<dbReference type="EMBL" id="PUFL01000055">
    <property type="protein sequence ID" value="TDG91487.1"/>
    <property type="molecule type" value="Genomic_DNA"/>
</dbReference>
<name>A0A224VCN1_9LACO</name>
<dbReference type="Pfam" id="PF01381">
    <property type="entry name" value="HTH_3"/>
    <property type="match status" value="1"/>
</dbReference>
<dbReference type="EMBL" id="BDGB01000041">
    <property type="protein sequence ID" value="GAW71619.1"/>
    <property type="molecule type" value="Genomic_DNA"/>
</dbReference>
<evidence type="ECO:0000259" key="1">
    <source>
        <dbReference type="PROSITE" id="PS50943"/>
    </source>
</evidence>
<dbReference type="SUPFAM" id="SSF47413">
    <property type="entry name" value="lambda repressor-like DNA-binding domains"/>
    <property type="match status" value="1"/>
</dbReference>
<dbReference type="Proteomes" id="UP000214739">
    <property type="component" value="Unassembled WGS sequence"/>
</dbReference>
<proteinExistence type="predicted"/>
<gene>
    <name evidence="2" type="primary">hipB</name>
    <name evidence="3" type="ORF">C5L28_002364</name>
    <name evidence="2" type="ORF">LPKJCM_00700</name>
</gene>
<accession>A0A224VCN1</accession>
<reference evidence="3 5" key="2">
    <citation type="journal article" date="2019" name="Appl. Microbiol. Biotechnol.">
        <title>Uncovering carbohydrate metabolism through a genotype-phenotype association study of 56 lactic acid bacteria genomes.</title>
        <authorList>
            <person name="Buron-Moles G."/>
            <person name="Chailyan A."/>
            <person name="Dolejs I."/>
            <person name="Forster J."/>
            <person name="Miks M.H."/>
        </authorList>
    </citation>
    <scope>NUCLEOTIDE SEQUENCE [LARGE SCALE GENOMIC DNA]</scope>
    <source>
        <strain evidence="3 5">DSM 10551</strain>
    </source>
</reference>
<keyword evidence="5" id="KW-1185">Reference proteome</keyword>
<dbReference type="InterPro" id="IPR011990">
    <property type="entry name" value="TPR-like_helical_dom_sf"/>
</dbReference>
<dbReference type="PROSITE" id="PS50943">
    <property type="entry name" value="HTH_CROC1"/>
    <property type="match status" value="1"/>
</dbReference>
<evidence type="ECO:0000313" key="2">
    <source>
        <dbReference type="EMBL" id="GAW71619.1"/>
    </source>
</evidence>